<dbReference type="EMBL" id="UINC01064470">
    <property type="protein sequence ID" value="SVB93172.1"/>
    <property type="molecule type" value="Genomic_DNA"/>
</dbReference>
<gene>
    <name evidence="1" type="ORF">METZ01_LOCUS246026</name>
</gene>
<accession>A0A382I1G6</accession>
<proteinExistence type="predicted"/>
<organism evidence="1">
    <name type="scientific">marine metagenome</name>
    <dbReference type="NCBI Taxonomy" id="408172"/>
    <lineage>
        <taxon>unclassified sequences</taxon>
        <taxon>metagenomes</taxon>
        <taxon>ecological metagenomes</taxon>
    </lineage>
</organism>
<dbReference type="AlphaFoldDB" id="A0A382I1G6"/>
<sequence length="100" mass="11071">MLTLEDIFSPQTFEQFTAESFTKAPALLEGKRERFSHLLNPTQLIEVITSRPLPSNHIGLSLNGQSIPIESFCRQSPNTDTVIADLPRLTEALEAGATLF</sequence>
<reference evidence="1" key="1">
    <citation type="submission" date="2018-05" db="EMBL/GenBank/DDBJ databases">
        <authorList>
            <person name="Lanie J.A."/>
            <person name="Ng W.-L."/>
            <person name="Kazmierczak K.M."/>
            <person name="Andrzejewski T.M."/>
            <person name="Davidsen T.M."/>
            <person name="Wayne K.J."/>
            <person name="Tettelin H."/>
            <person name="Glass J.I."/>
            <person name="Rusch D."/>
            <person name="Podicherti R."/>
            <person name="Tsui H.-C.T."/>
            <person name="Winkler M.E."/>
        </authorList>
    </citation>
    <scope>NUCLEOTIDE SEQUENCE</scope>
</reference>
<protein>
    <submittedName>
        <fullName evidence="1">Uncharacterized protein</fullName>
    </submittedName>
</protein>
<feature type="non-terminal residue" evidence="1">
    <location>
        <position position="100"/>
    </location>
</feature>
<evidence type="ECO:0000313" key="1">
    <source>
        <dbReference type="EMBL" id="SVB93172.1"/>
    </source>
</evidence>
<name>A0A382I1G6_9ZZZZ</name>